<dbReference type="Pfam" id="PF05699">
    <property type="entry name" value="Dimer_Tnp_hAT"/>
    <property type="match status" value="1"/>
</dbReference>
<organism evidence="2 3">
    <name type="scientific">Aphis craccivora</name>
    <name type="common">Cowpea aphid</name>
    <dbReference type="NCBI Taxonomy" id="307492"/>
    <lineage>
        <taxon>Eukaryota</taxon>
        <taxon>Metazoa</taxon>
        <taxon>Ecdysozoa</taxon>
        <taxon>Arthropoda</taxon>
        <taxon>Hexapoda</taxon>
        <taxon>Insecta</taxon>
        <taxon>Pterygota</taxon>
        <taxon>Neoptera</taxon>
        <taxon>Paraneoptera</taxon>
        <taxon>Hemiptera</taxon>
        <taxon>Sternorrhyncha</taxon>
        <taxon>Aphidomorpha</taxon>
        <taxon>Aphidoidea</taxon>
        <taxon>Aphididae</taxon>
        <taxon>Aphidini</taxon>
        <taxon>Aphis</taxon>
        <taxon>Aphis</taxon>
    </lineage>
</organism>
<dbReference type="PANTHER" id="PTHR46169:SF17">
    <property type="entry name" value="HAT C-TERMINAL DIMERISATION DOMAIN-CONTAINING PROTEIN"/>
    <property type="match status" value="1"/>
</dbReference>
<name>A0A6G0Y1E3_APHCR</name>
<comment type="caution">
    <text evidence="2">The sequence shown here is derived from an EMBL/GenBank/DDBJ whole genome shotgun (WGS) entry which is preliminary data.</text>
</comment>
<dbReference type="PANTHER" id="PTHR46169">
    <property type="entry name" value="DNA REPLICATION-RELATED ELEMENT FACTOR, ISOFORM A"/>
    <property type="match status" value="1"/>
</dbReference>
<dbReference type="GO" id="GO:0006357">
    <property type="term" value="P:regulation of transcription by RNA polymerase II"/>
    <property type="evidence" value="ECO:0007669"/>
    <property type="project" value="TreeGrafter"/>
</dbReference>
<dbReference type="AlphaFoldDB" id="A0A6G0Y1E3"/>
<dbReference type="Gene3D" id="1.10.10.1070">
    <property type="entry name" value="Zinc finger, BED domain-containing"/>
    <property type="match status" value="1"/>
</dbReference>
<dbReference type="Proteomes" id="UP000478052">
    <property type="component" value="Unassembled WGS sequence"/>
</dbReference>
<dbReference type="SUPFAM" id="SSF53098">
    <property type="entry name" value="Ribonuclease H-like"/>
    <property type="match status" value="1"/>
</dbReference>
<dbReference type="InterPro" id="IPR008906">
    <property type="entry name" value="HATC_C_dom"/>
</dbReference>
<dbReference type="GO" id="GO:0046983">
    <property type="term" value="F:protein dimerization activity"/>
    <property type="evidence" value="ECO:0007669"/>
    <property type="project" value="InterPro"/>
</dbReference>
<proteinExistence type="predicted"/>
<reference evidence="2 3" key="1">
    <citation type="submission" date="2019-08" db="EMBL/GenBank/DDBJ databases">
        <title>Whole genome of Aphis craccivora.</title>
        <authorList>
            <person name="Voronova N.V."/>
            <person name="Shulinski R.S."/>
            <person name="Bandarenka Y.V."/>
            <person name="Zhorov D.G."/>
            <person name="Warner D."/>
        </authorList>
    </citation>
    <scope>NUCLEOTIDE SEQUENCE [LARGE SCALE GENOMIC DNA]</scope>
    <source>
        <strain evidence="2">180601</strain>
        <tissue evidence="2">Whole Body</tissue>
    </source>
</reference>
<gene>
    <name evidence="2" type="ORF">FWK35_00014712</name>
</gene>
<accession>A0A6G0Y1E3</accession>
<dbReference type="InterPro" id="IPR012337">
    <property type="entry name" value="RNaseH-like_sf"/>
</dbReference>
<evidence type="ECO:0000313" key="3">
    <source>
        <dbReference type="Proteomes" id="UP000478052"/>
    </source>
</evidence>
<sequence length="423" mass="49238">MYSLEGERFKQFGQFLLDVGAKYGKIDIDDILSHPITVSRHIEKQTKEIRNNIFKDLFFIIKKKYCASTCDMWTDNIRRNIIVYFIQNESKTGENIKRFLYNFFFQISYAANKPSNYLMSSITFVTDQGTNININRLSCSAHLLNTVLRNLFESKYLEHEEFGTKPLEPVITIQNLARFMKTTDKNSQLSKGLVQEVETRWNTRFLMLQSVQNALPEIIQIHGEHFNQIQNINTELLAKITDFLEPFKKASYELEVVLYQLLINKLLQTYANLQENIFTNSEELTTSSILQKLGKRGLEFMDTKFKVTKEHEIAVFLSPKFKSLKMFSDTDKARIIGNIELKLLRIDLDENNRDSQDEHILEFWKNQKHIFPLLSILAKQILTIPASSERSFSVAGRVIEERRSCLDGNTVDGILFLNNHSKS</sequence>
<dbReference type="OrthoDB" id="6623356at2759"/>
<dbReference type="InterPro" id="IPR052717">
    <property type="entry name" value="Vacuolar_transposase_reg"/>
</dbReference>
<feature type="domain" description="HAT C-terminal dimerisation" evidence="1">
    <location>
        <begin position="355"/>
        <end position="419"/>
    </location>
</feature>
<protein>
    <submittedName>
        <fullName evidence="2">Zinc finger protein 618-like</fullName>
    </submittedName>
</protein>
<dbReference type="SUPFAM" id="SSF140996">
    <property type="entry name" value="Hermes dimerisation domain"/>
    <property type="match status" value="1"/>
</dbReference>
<dbReference type="GO" id="GO:0005634">
    <property type="term" value="C:nucleus"/>
    <property type="evidence" value="ECO:0007669"/>
    <property type="project" value="TreeGrafter"/>
</dbReference>
<evidence type="ECO:0000313" key="2">
    <source>
        <dbReference type="EMBL" id="KAF0747365.1"/>
    </source>
</evidence>
<dbReference type="EMBL" id="VUJU01006870">
    <property type="protein sequence ID" value="KAF0747365.1"/>
    <property type="molecule type" value="Genomic_DNA"/>
</dbReference>
<evidence type="ECO:0000259" key="1">
    <source>
        <dbReference type="Pfam" id="PF05699"/>
    </source>
</evidence>
<keyword evidence="3" id="KW-1185">Reference proteome</keyword>